<dbReference type="GO" id="GO:0005886">
    <property type="term" value="C:plasma membrane"/>
    <property type="evidence" value="ECO:0007669"/>
    <property type="project" value="TreeGrafter"/>
</dbReference>
<evidence type="ECO:0000259" key="1">
    <source>
        <dbReference type="PROSITE" id="PS50004"/>
    </source>
</evidence>
<dbReference type="GO" id="GO:0000149">
    <property type="term" value="F:SNARE binding"/>
    <property type="evidence" value="ECO:0007669"/>
    <property type="project" value="TreeGrafter"/>
</dbReference>
<dbReference type="GO" id="GO:0005509">
    <property type="term" value="F:calcium ion binding"/>
    <property type="evidence" value="ECO:0007669"/>
    <property type="project" value="TreeGrafter"/>
</dbReference>
<dbReference type="Proteomes" id="UP000274131">
    <property type="component" value="Unassembled WGS sequence"/>
</dbReference>
<dbReference type="EMBL" id="UXUI01007143">
    <property type="protein sequence ID" value="VDD85718.1"/>
    <property type="molecule type" value="Genomic_DNA"/>
</dbReference>
<dbReference type="GO" id="GO:0070382">
    <property type="term" value="C:exocytic vesicle"/>
    <property type="evidence" value="ECO:0007669"/>
    <property type="project" value="TreeGrafter"/>
</dbReference>
<feature type="domain" description="C2" evidence="1">
    <location>
        <begin position="164"/>
        <end position="296"/>
    </location>
</feature>
<dbReference type="SMART" id="SM00239">
    <property type="entry name" value="C2"/>
    <property type="match status" value="2"/>
</dbReference>
<dbReference type="GO" id="GO:0001786">
    <property type="term" value="F:phosphatidylserine binding"/>
    <property type="evidence" value="ECO:0007669"/>
    <property type="project" value="TreeGrafter"/>
</dbReference>
<proteinExistence type="predicted"/>
<dbReference type="STRING" id="51028.A0A0N4UUR9"/>
<dbReference type="WBParaSite" id="EVEC_0000115301-mRNA-1">
    <property type="protein sequence ID" value="EVEC_0000115301-mRNA-1"/>
    <property type="gene ID" value="EVEC_0000115301"/>
</dbReference>
<protein>
    <submittedName>
        <fullName evidence="4">C2 domain-containing protein</fullName>
    </submittedName>
</protein>
<dbReference type="OrthoDB" id="67700at2759"/>
<dbReference type="PROSITE" id="PS50004">
    <property type="entry name" value="C2"/>
    <property type="match status" value="2"/>
</dbReference>
<dbReference type="SUPFAM" id="SSF49562">
    <property type="entry name" value="C2 domain (Calcium/lipid-binding domain, CaLB)"/>
    <property type="match status" value="2"/>
</dbReference>
<dbReference type="PANTHER" id="PTHR10024">
    <property type="entry name" value="SYNAPTOTAGMIN"/>
    <property type="match status" value="1"/>
</dbReference>
<keyword evidence="3" id="KW-1185">Reference proteome</keyword>
<dbReference type="Gene3D" id="2.60.40.150">
    <property type="entry name" value="C2 domain"/>
    <property type="match status" value="2"/>
</dbReference>
<organism evidence="4">
    <name type="scientific">Enterobius vermicularis</name>
    <name type="common">Human pinworm</name>
    <dbReference type="NCBI Taxonomy" id="51028"/>
    <lineage>
        <taxon>Eukaryota</taxon>
        <taxon>Metazoa</taxon>
        <taxon>Ecdysozoa</taxon>
        <taxon>Nematoda</taxon>
        <taxon>Chromadorea</taxon>
        <taxon>Rhabditida</taxon>
        <taxon>Spirurina</taxon>
        <taxon>Oxyuridomorpha</taxon>
        <taxon>Oxyuroidea</taxon>
        <taxon>Oxyuridae</taxon>
        <taxon>Enterobius</taxon>
    </lineage>
</organism>
<dbReference type="PANTHER" id="PTHR10024:SF376">
    <property type="entry name" value="C2 DOMAIN-CONTAINING PROTEIN"/>
    <property type="match status" value="1"/>
</dbReference>
<reference evidence="2 3" key="2">
    <citation type="submission" date="2018-10" db="EMBL/GenBank/DDBJ databases">
        <authorList>
            <consortium name="Pathogen Informatics"/>
        </authorList>
    </citation>
    <scope>NUCLEOTIDE SEQUENCE [LARGE SCALE GENOMIC DNA]</scope>
</reference>
<dbReference type="GO" id="GO:0005544">
    <property type="term" value="F:calcium-dependent phospholipid binding"/>
    <property type="evidence" value="ECO:0007669"/>
    <property type="project" value="TreeGrafter"/>
</dbReference>
<evidence type="ECO:0000313" key="3">
    <source>
        <dbReference type="Proteomes" id="UP000274131"/>
    </source>
</evidence>
<dbReference type="GO" id="GO:0030276">
    <property type="term" value="F:clathrin binding"/>
    <property type="evidence" value="ECO:0007669"/>
    <property type="project" value="TreeGrafter"/>
</dbReference>
<dbReference type="GO" id="GO:0017156">
    <property type="term" value="P:calcium-ion regulated exocytosis"/>
    <property type="evidence" value="ECO:0007669"/>
    <property type="project" value="TreeGrafter"/>
</dbReference>
<reference evidence="4" key="1">
    <citation type="submission" date="2017-02" db="UniProtKB">
        <authorList>
            <consortium name="WormBaseParasite"/>
        </authorList>
    </citation>
    <scope>IDENTIFICATION</scope>
</reference>
<dbReference type="InterPro" id="IPR000008">
    <property type="entry name" value="C2_dom"/>
</dbReference>
<dbReference type="Pfam" id="PF00168">
    <property type="entry name" value="C2"/>
    <property type="match status" value="2"/>
</dbReference>
<gene>
    <name evidence="2" type="ORF">EVEC_LOCUS861</name>
</gene>
<dbReference type="InterPro" id="IPR035892">
    <property type="entry name" value="C2_domain_sf"/>
</dbReference>
<evidence type="ECO:0000313" key="2">
    <source>
        <dbReference type="EMBL" id="VDD85718.1"/>
    </source>
</evidence>
<dbReference type="AlphaFoldDB" id="A0A0N4UUR9"/>
<sequence>MISDVVQMTDSETSCDSESMGNCGSVKISISKDENFNLLTVRLVEASDLSAKREDGHPNPYFRVMLDVPCAGSEDRNEMRLQSKVYKNTSSPILNEDFCFQVPTALLDQCRLEIMVYDYDQFSVDECIGYCWLNLGRVSISSSKDSVTTFWAEVLPFSDESRGFFGEILSSITYLSKAQRLTVNIFKARNLRIDAVDTQPAISVRVSLISGDDKRLKRKKTSTKKKTRNPQFNESLSFSVAKSHLCDINLEFEVLHEHGTFGMGSKVIGKMKLPLSSCKELWRAIIREEKSQARWHTLQQP</sequence>
<name>A0A0N4UUR9_ENTVE</name>
<evidence type="ECO:0000313" key="4">
    <source>
        <dbReference type="WBParaSite" id="EVEC_0000115301-mRNA-1"/>
    </source>
</evidence>
<feature type="domain" description="C2" evidence="1">
    <location>
        <begin position="22"/>
        <end position="152"/>
    </location>
</feature>
<accession>A0A0N4UUR9</accession>